<feature type="transmembrane region" description="Helical" evidence="1">
    <location>
        <begin position="68"/>
        <end position="88"/>
    </location>
</feature>
<feature type="transmembrane region" description="Helical" evidence="1">
    <location>
        <begin position="162"/>
        <end position="180"/>
    </location>
</feature>
<comment type="caution">
    <text evidence="2">The sequence shown here is derived from an EMBL/GenBank/DDBJ whole genome shotgun (WGS) entry which is preliminary data.</text>
</comment>
<evidence type="ECO:0000256" key="1">
    <source>
        <dbReference type="SAM" id="Phobius"/>
    </source>
</evidence>
<keyword evidence="1" id="KW-1133">Transmembrane helix</keyword>
<evidence type="ECO:0000313" key="2">
    <source>
        <dbReference type="EMBL" id="NYI46803.1"/>
    </source>
</evidence>
<keyword evidence="1" id="KW-0812">Transmembrane</keyword>
<evidence type="ECO:0008006" key="4">
    <source>
        <dbReference type="Google" id="ProtNLM"/>
    </source>
</evidence>
<keyword evidence="1" id="KW-0472">Membrane</keyword>
<proteinExistence type="predicted"/>
<organism evidence="2 3">
    <name type="scientific">Nocardioides aromaticivorans</name>
    <dbReference type="NCBI Taxonomy" id="200618"/>
    <lineage>
        <taxon>Bacteria</taxon>
        <taxon>Bacillati</taxon>
        <taxon>Actinomycetota</taxon>
        <taxon>Actinomycetes</taxon>
        <taxon>Propionibacteriales</taxon>
        <taxon>Nocardioidaceae</taxon>
        <taxon>Nocardioides</taxon>
    </lineage>
</organism>
<feature type="transmembrane region" description="Helical" evidence="1">
    <location>
        <begin position="100"/>
        <end position="119"/>
    </location>
</feature>
<sequence length="226" mass="24162">MCFSAEMDLAAGLVVTGIGVDTLRQVRTRDQLALGLLPLVFGAHQLVETWVWWNLEGHVSTPAADLAAWTYVAIALVVVPALVPYAFLRLGTTNRPVLDRLFLASGLAAAGAGLFAIGFEPVGRHIDGHHIAYHPGVAWSGVVLAAYVLATCGPSLFARSPELRWFGIGNLLVVSLLAWLQQNAVISLWCVWAASTSVLINLALRSGRASVRRARAPRARQSAPPA</sequence>
<dbReference type="Proteomes" id="UP000562045">
    <property type="component" value="Unassembled WGS sequence"/>
</dbReference>
<feature type="transmembrane region" description="Helical" evidence="1">
    <location>
        <begin position="32"/>
        <end position="53"/>
    </location>
</feature>
<dbReference type="EMBL" id="JACBZM010000001">
    <property type="protein sequence ID" value="NYI46803.1"/>
    <property type="molecule type" value="Genomic_DNA"/>
</dbReference>
<evidence type="ECO:0000313" key="3">
    <source>
        <dbReference type="Proteomes" id="UP000562045"/>
    </source>
</evidence>
<protein>
    <recommendedName>
        <fullName evidence="4">DUF998 domain-containing protein</fullName>
    </recommendedName>
</protein>
<dbReference type="RefSeq" id="WP_179650702.1">
    <property type="nucleotide sequence ID" value="NZ_JACBZM010000001.1"/>
</dbReference>
<name>A0A7Y9ZLY9_9ACTN</name>
<reference evidence="2 3" key="1">
    <citation type="submission" date="2020-07" db="EMBL/GenBank/DDBJ databases">
        <title>Sequencing the genomes of 1000 actinobacteria strains.</title>
        <authorList>
            <person name="Klenk H.-P."/>
        </authorList>
    </citation>
    <scope>NUCLEOTIDE SEQUENCE [LARGE SCALE GENOMIC DNA]</scope>
    <source>
        <strain evidence="2 3">DSM 15131</strain>
    </source>
</reference>
<gene>
    <name evidence="2" type="ORF">BJ993_003883</name>
</gene>
<dbReference type="InterPro" id="IPR046737">
    <property type="entry name" value="DUF6629"/>
</dbReference>
<accession>A0A7Y9ZLY9</accession>
<feature type="transmembrane region" description="Helical" evidence="1">
    <location>
        <begin position="186"/>
        <end position="204"/>
    </location>
</feature>
<feature type="transmembrane region" description="Helical" evidence="1">
    <location>
        <begin position="131"/>
        <end position="150"/>
    </location>
</feature>
<dbReference type="AlphaFoldDB" id="A0A7Y9ZLY9"/>
<dbReference type="Pfam" id="PF20334">
    <property type="entry name" value="DUF6629"/>
    <property type="match status" value="1"/>
</dbReference>